<dbReference type="Pfam" id="PF13808">
    <property type="entry name" value="DDE_Tnp_1_assoc"/>
    <property type="match status" value="1"/>
</dbReference>
<dbReference type="InterPro" id="IPR002559">
    <property type="entry name" value="Transposase_11"/>
</dbReference>
<dbReference type="InterPro" id="IPR032806">
    <property type="entry name" value="YbfD_N"/>
</dbReference>
<name>A0A9D2MFZ9_9FIRM</name>
<sequence length="368" mass="41781">MFEYFENLTDMRQAGKVKHNLLEIVVMTICAVIAGCEAWEDIADYCRVKKNWFKESLHIKLENGIPSHDTLQRVWGMLEPKEFESCFRSWVASVCSIEDSEIISIDGKTLCGSRDANKSPLHLVSAWANQNQLVLGQLCTDEKSNEITAVPQLLDALDVKGCIITADAMSCQKAITAKIVEKDADYVIGLKDNQPNLKRECAEFFDDFLTAPENFPEVTHFHTADKGHGRSEIRDYYLTTNLGWVQYADGWTSLNSLGMAVSKITTGEKTSVERRYYISSLTDVKQFAQAARAHWGIENSLHWCLDVTFHEDYSRMRKDHSAENMAVVRRIALDALKQHPAKISLARKKRRCSYDDVFLAEVLLSFHA</sequence>
<feature type="domain" description="Transposase IS4-like" evidence="1">
    <location>
        <begin position="101"/>
        <end position="333"/>
    </location>
</feature>
<feature type="domain" description="H repeat-associated protein N-terminal" evidence="2">
    <location>
        <begin position="3"/>
        <end position="91"/>
    </location>
</feature>
<evidence type="ECO:0000313" key="3">
    <source>
        <dbReference type="EMBL" id="HJB59722.1"/>
    </source>
</evidence>
<reference evidence="3" key="1">
    <citation type="journal article" date="2021" name="PeerJ">
        <title>Extensive microbial diversity within the chicken gut microbiome revealed by metagenomics and culture.</title>
        <authorList>
            <person name="Gilroy R."/>
            <person name="Ravi A."/>
            <person name="Getino M."/>
            <person name="Pursley I."/>
            <person name="Horton D.L."/>
            <person name="Alikhan N.F."/>
            <person name="Baker D."/>
            <person name="Gharbi K."/>
            <person name="Hall N."/>
            <person name="Watson M."/>
            <person name="Adriaenssens E.M."/>
            <person name="Foster-Nyarko E."/>
            <person name="Jarju S."/>
            <person name="Secka A."/>
            <person name="Antonio M."/>
            <person name="Oren A."/>
            <person name="Chaudhuri R.R."/>
            <person name="La Ragione R."/>
            <person name="Hildebrand F."/>
            <person name="Pallen M.J."/>
        </authorList>
    </citation>
    <scope>NUCLEOTIDE SEQUENCE</scope>
    <source>
        <strain evidence="3">ChiHjej9B8-13557</strain>
    </source>
</reference>
<dbReference type="Proteomes" id="UP000824211">
    <property type="component" value="Unassembled WGS sequence"/>
</dbReference>
<proteinExistence type="predicted"/>
<evidence type="ECO:0000259" key="1">
    <source>
        <dbReference type="Pfam" id="PF01609"/>
    </source>
</evidence>
<dbReference type="AlphaFoldDB" id="A0A9D2MFZ9"/>
<dbReference type="InterPro" id="IPR047647">
    <property type="entry name" value="ISAs1_transpos"/>
</dbReference>
<dbReference type="GO" id="GO:0003677">
    <property type="term" value="F:DNA binding"/>
    <property type="evidence" value="ECO:0007669"/>
    <property type="project" value="InterPro"/>
</dbReference>
<dbReference type="GO" id="GO:0006313">
    <property type="term" value="P:DNA transposition"/>
    <property type="evidence" value="ECO:0007669"/>
    <property type="project" value="InterPro"/>
</dbReference>
<protein>
    <submittedName>
        <fullName evidence="3">ISAs1 family transposase</fullName>
    </submittedName>
</protein>
<dbReference type="NCBIfam" id="NF033564">
    <property type="entry name" value="transpos_ISAs1"/>
    <property type="match status" value="1"/>
</dbReference>
<comment type="caution">
    <text evidence="3">The sequence shown here is derived from an EMBL/GenBank/DDBJ whole genome shotgun (WGS) entry which is preliminary data.</text>
</comment>
<dbReference type="PANTHER" id="PTHR30298:SF0">
    <property type="entry name" value="PROTEIN YBFL-RELATED"/>
    <property type="match status" value="1"/>
</dbReference>
<accession>A0A9D2MFZ9</accession>
<dbReference type="PANTHER" id="PTHR30298">
    <property type="entry name" value="H REPEAT-ASSOCIATED PREDICTED TRANSPOSASE"/>
    <property type="match status" value="1"/>
</dbReference>
<organism evidence="3 4">
    <name type="scientific">Candidatus Faecalibacterium faecipullorum</name>
    <dbReference type="NCBI Taxonomy" id="2838578"/>
    <lineage>
        <taxon>Bacteria</taxon>
        <taxon>Bacillati</taxon>
        <taxon>Bacillota</taxon>
        <taxon>Clostridia</taxon>
        <taxon>Eubacteriales</taxon>
        <taxon>Oscillospiraceae</taxon>
        <taxon>Faecalibacterium</taxon>
    </lineage>
</organism>
<dbReference type="Pfam" id="PF01609">
    <property type="entry name" value="DDE_Tnp_1"/>
    <property type="match status" value="1"/>
</dbReference>
<gene>
    <name evidence="3" type="ORF">H9771_08750</name>
</gene>
<dbReference type="EMBL" id="DWXX01000161">
    <property type="protein sequence ID" value="HJB59722.1"/>
    <property type="molecule type" value="Genomic_DNA"/>
</dbReference>
<evidence type="ECO:0000313" key="4">
    <source>
        <dbReference type="Proteomes" id="UP000824211"/>
    </source>
</evidence>
<dbReference type="GO" id="GO:0004803">
    <property type="term" value="F:transposase activity"/>
    <property type="evidence" value="ECO:0007669"/>
    <property type="project" value="InterPro"/>
</dbReference>
<evidence type="ECO:0000259" key="2">
    <source>
        <dbReference type="Pfam" id="PF13808"/>
    </source>
</evidence>
<dbReference type="InterPro" id="IPR051698">
    <property type="entry name" value="Transposase_11-like"/>
</dbReference>
<reference evidence="3" key="2">
    <citation type="submission" date="2021-04" db="EMBL/GenBank/DDBJ databases">
        <authorList>
            <person name="Gilroy R."/>
        </authorList>
    </citation>
    <scope>NUCLEOTIDE SEQUENCE</scope>
    <source>
        <strain evidence="3">ChiHjej9B8-13557</strain>
    </source>
</reference>